<keyword evidence="2" id="KW-1185">Reference proteome</keyword>
<dbReference type="Proteomes" id="UP000026961">
    <property type="component" value="Chromosome 7"/>
</dbReference>
<accession>A0A0E0AGH7</accession>
<proteinExistence type="predicted"/>
<dbReference type="AlphaFoldDB" id="A0A0E0AGH7"/>
<evidence type="ECO:0000313" key="2">
    <source>
        <dbReference type="Proteomes" id="UP000026961"/>
    </source>
</evidence>
<organism evidence="1">
    <name type="scientific">Oryza glumipatula</name>
    <dbReference type="NCBI Taxonomy" id="40148"/>
    <lineage>
        <taxon>Eukaryota</taxon>
        <taxon>Viridiplantae</taxon>
        <taxon>Streptophyta</taxon>
        <taxon>Embryophyta</taxon>
        <taxon>Tracheophyta</taxon>
        <taxon>Spermatophyta</taxon>
        <taxon>Magnoliopsida</taxon>
        <taxon>Liliopsida</taxon>
        <taxon>Poales</taxon>
        <taxon>Poaceae</taxon>
        <taxon>BOP clade</taxon>
        <taxon>Oryzoideae</taxon>
        <taxon>Oryzeae</taxon>
        <taxon>Oryzinae</taxon>
        <taxon>Oryza</taxon>
    </lineage>
</organism>
<protein>
    <submittedName>
        <fullName evidence="1">Uncharacterized protein</fullName>
    </submittedName>
</protein>
<name>A0A0E0AGH7_9ORYZ</name>
<evidence type="ECO:0000313" key="1">
    <source>
        <dbReference type="EnsemblPlants" id="OGLUM07G04620.1"/>
    </source>
</evidence>
<reference evidence="1" key="2">
    <citation type="submission" date="2018-05" db="EMBL/GenBank/DDBJ databases">
        <title>OgluRS3 (Oryza glumaepatula Reference Sequence Version 3).</title>
        <authorList>
            <person name="Zhang J."/>
            <person name="Kudrna D."/>
            <person name="Lee S."/>
            <person name="Talag J."/>
            <person name="Welchert J."/>
            <person name="Wing R.A."/>
        </authorList>
    </citation>
    <scope>NUCLEOTIDE SEQUENCE [LARGE SCALE GENOMIC DNA]</scope>
</reference>
<dbReference type="Gramene" id="OGLUM07G04620.1">
    <property type="protein sequence ID" value="OGLUM07G04620.1"/>
    <property type="gene ID" value="OGLUM07G04620"/>
</dbReference>
<dbReference type="HOGENOM" id="CLU_2458433_0_0_1"/>
<sequence length="89" mass="10055">MVGAGAAIFRGTEGRAARWWCGLRRRSGVDCRRAVRGRESGAGRRDFGREEMGCGEGRRGRRGINHLWCEHIGKQGRELPLLHDGVRRR</sequence>
<reference evidence="1" key="1">
    <citation type="submission" date="2015-04" db="UniProtKB">
        <authorList>
            <consortium name="EnsemblPlants"/>
        </authorList>
    </citation>
    <scope>IDENTIFICATION</scope>
</reference>
<dbReference type="EnsemblPlants" id="OGLUM07G04620.1">
    <property type="protein sequence ID" value="OGLUM07G04620.1"/>
    <property type="gene ID" value="OGLUM07G04620"/>
</dbReference>